<dbReference type="NCBIfam" id="TIGR02211">
    <property type="entry name" value="LolD_lipo_ex"/>
    <property type="match status" value="1"/>
</dbReference>
<evidence type="ECO:0000313" key="11">
    <source>
        <dbReference type="EMBL" id="MDP0589004.1"/>
    </source>
</evidence>
<dbReference type="SUPFAM" id="SSF52540">
    <property type="entry name" value="P-loop containing nucleoside triphosphate hydrolases"/>
    <property type="match status" value="1"/>
</dbReference>
<accession>A0AA90ST03</accession>
<keyword evidence="6 8" id="KW-1278">Translocase</keyword>
<dbReference type="GO" id="GO:0016887">
    <property type="term" value="F:ATP hydrolysis activity"/>
    <property type="evidence" value="ECO:0007669"/>
    <property type="project" value="InterPro"/>
</dbReference>
<gene>
    <name evidence="8 11" type="primary">lolD</name>
    <name evidence="11" type="ORF">QS748_07350</name>
</gene>
<keyword evidence="1 8" id="KW-0813">Transport</keyword>
<keyword evidence="4 8" id="KW-0547">Nucleotide-binding</keyword>
<dbReference type="CDD" id="cd03255">
    <property type="entry name" value="ABC_MJ0796_LolCDE_FtsE"/>
    <property type="match status" value="1"/>
</dbReference>
<sequence>MSNINVPVLECRSLAKWYDEGPEKIKVLSNLNFSIFSSERVAVVGASGSGKSTLLQLLAGLDEPTSGSVSICGMDIATLSDHKKDIMRNRHLGFVYQFHHLLPEFTARENVAMPLLLRKEVSTKNAGQRSEEMLNAVGLSKRTNHKPSELSGGERQRVAIARALVTQPNLVLMDEPTGNLDLHTANKIHDLMTSLSKELTTSFIVVTHDMQLAGQMDHSYRLWNGELTYE</sequence>
<proteinExistence type="inferred from homology"/>
<dbReference type="PROSITE" id="PS00211">
    <property type="entry name" value="ABC_TRANSPORTER_1"/>
    <property type="match status" value="1"/>
</dbReference>
<dbReference type="PANTHER" id="PTHR24220:SF689">
    <property type="entry name" value="LIPOPROTEIN-RELEASING SYSTEM ATP-BINDING PROTEIN LOLD"/>
    <property type="match status" value="1"/>
</dbReference>
<comment type="similarity">
    <text evidence="8">Belongs to the ABC transporter superfamily. Lipoprotein translocase (TC 3.A.1.125) family.</text>
</comment>
<evidence type="ECO:0000256" key="9">
    <source>
        <dbReference type="SAM" id="MobiDB-lite"/>
    </source>
</evidence>
<dbReference type="InterPro" id="IPR017911">
    <property type="entry name" value="MacB-like_ATP-bd"/>
</dbReference>
<comment type="function">
    <text evidence="8">Part of the ABC transporter complex LolCDE involved in the translocation of mature outer membrane-directed lipoproteins, from the inner membrane to the periplasmic chaperone, LolA. Responsible for the formation of the LolA-lipoprotein complex in an ATP-dependent manner.</text>
</comment>
<evidence type="ECO:0000256" key="5">
    <source>
        <dbReference type="ARBA" id="ARBA00022840"/>
    </source>
</evidence>
<keyword evidence="5 8" id="KW-0067">ATP-binding</keyword>
<dbReference type="AlphaFoldDB" id="A0AA90ST03"/>
<evidence type="ECO:0000259" key="10">
    <source>
        <dbReference type="PROSITE" id="PS50893"/>
    </source>
</evidence>
<evidence type="ECO:0000313" key="12">
    <source>
        <dbReference type="Proteomes" id="UP001178148"/>
    </source>
</evidence>
<name>A0AA90ST03_9GAMM</name>
<dbReference type="InterPro" id="IPR027417">
    <property type="entry name" value="P-loop_NTPase"/>
</dbReference>
<dbReference type="EMBL" id="JASXSV010000009">
    <property type="protein sequence ID" value="MDP0589004.1"/>
    <property type="molecule type" value="Genomic_DNA"/>
</dbReference>
<keyword evidence="2 8" id="KW-1003">Cell membrane</keyword>
<comment type="subunit">
    <text evidence="8">The complex is composed of two ATP-binding proteins (LolD) and two transmembrane proteins (LolC and LolE).</text>
</comment>
<dbReference type="InterPro" id="IPR003593">
    <property type="entry name" value="AAA+_ATPase"/>
</dbReference>
<evidence type="ECO:0000256" key="6">
    <source>
        <dbReference type="ARBA" id="ARBA00022967"/>
    </source>
</evidence>
<dbReference type="GO" id="GO:0005524">
    <property type="term" value="F:ATP binding"/>
    <property type="evidence" value="ECO:0007669"/>
    <property type="project" value="UniProtKB-UniRule"/>
</dbReference>
<dbReference type="SMART" id="SM00382">
    <property type="entry name" value="AAA"/>
    <property type="match status" value="1"/>
</dbReference>
<evidence type="ECO:0000256" key="7">
    <source>
        <dbReference type="ARBA" id="ARBA00023136"/>
    </source>
</evidence>
<evidence type="ECO:0000256" key="4">
    <source>
        <dbReference type="ARBA" id="ARBA00022741"/>
    </source>
</evidence>
<dbReference type="PANTHER" id="PTHR24220">
    <property type="entry name" value="IMPORT ATP-BINDING PROTEIN"/>
    <property type="match status" value="1"/>
</dbReference>
<dbReference type="InterPro" id="IPR017871">
    <property type="entry name" value="ABC_transporter-like_CS"/>
</dbReference>
<comment type="caution">
    <text evidence="11">The sequence shown here is derived from an EMBL/GenBank/DDBJ whole genome shotgun (WGS) entry which is preliminary data.</text>
</comment>
<dbReference type="FunFam" id="3.40.50.300:FF:000230">
    <property type="entry name" value="Lipoprotein-releasing system ATP-binding protein LolD"/>
    <property type="match status" value="1"/>
</dbReference>
<feature type="region of interest" description="Disordered" evidence="9">
    <location>
        <begin position="134"/>
        <end position="154"/>
    </location>
</feature>
<evidence type="ECO:0000256" key="2">
    <source>
        <dbReference type="ARBA" id="ARBA00022475"/>
    </source>
</evidence>
<keyword evidence="12" id="KW-1185">Reference proteome</keyword>
<evidence type="ECO:0000256" key="8">
    <source>
        <dbReference type="RuleBase" id="RU367068"/>
    </source>
</evidence>
<keyword evidence="7 8" id="KW-0472">Membrane</keyword>
<keyword evidence="11" id="KW-0449">Lipoprotein</keyword>
<dbReference type="GO" id="GO:0089705">
    <property type="term" value="P:protein localization to outer membrane"/>
    <property type="evidence" value="ECO:0007669"/>
    <property type="project" value="TreeGrafter"/>
</dbReference>
<dbReference type="EC" id="7.6.2.-" evidence="8"/>
<dbReference type="InterPro" id="IPR003439">
    <property type="entry name" value="ABC_transporter-like_ATP-bd"/>
</dbReference>
<dbReference type="Pfam" id="PF00005">
    <property type="entry name" value="ABC_tran"/>
    <property type="match status" value="1"/>
</dbReference>
<dbReference type="GO" id="GO:0022857">
    <property type="term" value="F:transmembrane transporter activity"/>
    <property type="evidence" value="ECO:0007669"/>
    <property type="project" value="TreeGrafter"/>
</dbReference>
<dbReference type="Proteomes" id="UP001178148">
    <property type="component" value="Unassembled WGS sequence"/>
</dbReference>
<dbReference type="Gene3D" id="3.40.50.300">
    <property type="entry name" value="P-loop containing nucleotide triphosphate hydrolases"/>
    <property type="match status" value="1"/>
</dbReference>
<dbReference type="GO" id="GO:0044874">
    <property type="term" value="P:lipoprotein localization to outer membrane"/>
    <property type="evidence" value="ECO:0007669"/>
    <property type="project" value="TreeGrafter"/>
</dbReference>
<evidence type="ECO:0000256" key="3">
    <source>
        <dbReference type="ARBA" id="ARBA00022519"/>
    </source>
</evidence>
<keyword evidence="3 8" id="KW-0997">Cell inner membrane</keyword>
<reference evidence="11 12" key="1">
    <citation type="journal article" date="2023" name="bioRxiv">
        <title>An intranuclear bacterial parasite of deep-sea mussels expresses apoptosis inhibitors acquired from its host.</title>
        <authorList>
            <person name="Gonzalez Porras M.A."/>
            <person name="Assie A."/>
            <person name="Tietjen M."/>
            <person name="Violette M."/>
            <person name="Kleiner M."/>
            <person name="Gruber-Vodicka H."/>
            <person name="Dubilier N."/>
            <person name="Leisch N."/>
        </authorList>
    </citation>
    <scope>NUCLEOTIDE SEQUENCE [LARGE SCALE GENOMIC DNA]</scope>
    <source>
        <strain evidence="11">IAP13</strain>
    </source>
</reference>
<dbReference type="GO" id="GO:0005886">
    <property type="term" value="C:plasma membrane"/>
    <property type="evidence" value="ECO:0007669"/>
    <property type="project" value="UniProtKB-SubCell"/>
</dbReference>
<feature type="domain" description="ABC transporter" evidence="10">
    <location>
        <begin position="9"/>
        <end position="230"/>
    </location>
</feature>
<comment type="subcellular location">
    <subcellularLocation>
        <location evidence="8">Cell inner membrane</location>
        <topology evidence="8">Peripheral membrane protein</topology>
    </subcellularLocation>
</comment>
<dbReference type="InterPro" id="IPR011924">
    <property type="entry name" value="LolD_lipo_ATP-bd"/>
</dbReference>
<organism evidence="11 12">
    <name type="scientific">Candidatus Endonucleibacter bathymodioli</name>
    <dbReference type="NCBI Taxonomy" id="539814"/>
    <lineage>
        <taxon>Bacteria</taxon>
        <taxon>Pseudomonadati</taxon>
        <taxon>Pseudomonadota</taxon>
        <taxon>Gammaproteobacteria</taxon>
        <taxon>Oceanospirillales</taxon>
        <taxon>Endozoicomonadaceae</taxon>
        <taxon>Candidatus Endonucleibacter</taxon>
    </lineage>
</organism>
<evidence type="ECO:0000256" key="1">
    <source>
        <dbReference type="ARBA" id="ARBA00022448"/>
    </source>
</evidence>
<protein>
    <recommendedName>
        <fullName evidence="8">Lipoprotein-releasing system ATP-binding protein LolD</fullName>
        <ecNumber evidence="8">7.6.2.-</ecNumber>
    </recommendedName>
</protein>
<dbReference type="PROSITE" id="PS50893">
    <property type="entry name" value="ABC_TRANSPORTER_2"/>
    <property type="match status" value="1"/>
</dbReference>
<dbReference type="InterPro" id="IPR015854">
    <property type="entry name" value="ABC_transpr_LolD-like"/>
</dbReference>